<dbReference type="CDD" id="cd00712">
    <property type="entry name" value="AsnB"/>
    <property type="match status" value="1"/>
</dbReference>
<dbReference type="InterPro" id="IPR029055">
    <property type="entry name" value="Ntn_hydrolases_N"/>
</dbReference>
<evidence type="ECO:0000256" key="8">
    <source>
        <dbReference type="ARBA" id="ARBA00048741"/>
    </source>
</evidence>
<evidence type="ECO:0000256" key="10">
    <source>
        <dbReference type="PIRSR" id="PIRSR001589-2"/>
    </source>
</evidence>
<dbReference type="InterPro" id="IPR017932">
    <property type="entry name" value="GATase_2_dom"/>
</dbReference>
<dbReference type="Gene3D" id="3.60.20.10">
    <property type="entry name" value="Glutamine Phosphoribosylpyrophosphate, subunit 1, domain 1"/>
    <property type="match status" value="1"/>
</dbReference>
<organism evidence="13">
    <name type="scientific">Streptomyces sp. NBC_00003</name>
    <dbReference type="NCBI Taxonomy" id="2903608"/>
    <lineage>
        <taxon>Bacteria</taxon>
        <taxon>Bacillati</taxon>
        <taxon>Actinomycetota</taxon>
        <taxon>Actinomycetes</taxon>
        <taxon>Kitasatosporales</taxon>
        <taxon>Streptomycetaceae</taxon>
        <taxon>Streptomyces</taxon>
    </lineage>
</organism>
<keyword evidence="13" id="KW-0436">Ligase</keyword>
<feature type="site" description="Important for beta-aspartyl-AMP intermediate formation" evidence="11">
    <location>
        <position position="379"/>
    </location>
</feature>
<feature type="binding site" evidence="10">
    <location>
        <begin position="377"/>
        <end position="378"/>
    </location>
    <ligand>
        <name>ATP</name>
        <dbReference type="ChEBI" id="CHEBI:30616"/>
    </ligand>
</feature>
<protein>
    <recommendedName>
        <fullName evidence="3">asparagine synthase (glutamine-hydrolyzing)</fullName>
        <ecNumber evidence="3">6.3.5.4</ecNumber>
    </recommendedName>
</protein>
<evidence type="ECO:0000313" key="13">
    <source>
        <dbReference type="EMBL" id="WTW60771.1"/>
    </source>
</evidence>
<dbReference type="InterPro" id="IPR001962">
    <property type="entry name" value="Asn_synthase"/>
</dbReference>
<dbReference type="Pfam" id="PF13537">
    <property type="entry name" value="GATase_7"/>
    <property type="match status" value="1"/>
</dbReference>
<dbReference type="SUPFAM" id="SSF56235">
    <property type="entry name" value="N-terminal nucleophile aminohydrolases (Ntn hydrolases)"/>
    <property type="match status" value="1"/>
</dbReference>
<dbReference type="PANTHER" id="PTHR43284:SF1">
    <property type="entry name" value="ASPARAGINE SYNTHETASE"/>
    <property type="match status" value="1"/>
</dbReference>
<dbReference type="SUPFAM" id="SSF52402">
    <property type="entry name" value="Adenine nucleotide alpha hydrolases-like"/>
    <property type="match status" value="1"/>
</dbReference>
<sequence length="613" mass="68582">MCGITGWISFDRELRAERDTLDAMTETMDCRGPDDRGVWANGPAALGHRRLAIIDLPGGRQPMTVEAGGKTVALVYSGETYNFTELKAELTARGHRFTTDSDTEVVLHGYLEWGEAVAERLNGMYAFAIWDERTQRLVMIRDRMGIKPFYYYETADGVLFGSEPKAILANPLARRSVSLDGLRELFTMVKTPGHAVWDGMKEVEPGTVVTLDRGGLRIHTYWSLETRPHEDDRATSIARVGELLDDIVRRQLVADVPRCMLLSGGLDSSTLTALAARQLGEVGEQVRSFAVDFVGQTENFVADELRATPDTPYVHDVARGSGTIHQDIVLDAQSLADPDVRAKVIRARDIPMGFGDMDASLYLLFKAIREHSTVALSGESADEVFGGYKQFFDEDARNADTFPWLVKFAEQFGDDSGLLRPDLSAALNVPAYVKDSYDTAVAGIQRLDGESDFEYRMRKICHLHLTRFVRILLDRKDRASMAVGLEVRVPFCDHRLVEYVYNAPWSVKSFDGREKSLLREAARDVIPRSVYDRVKSPYPSTQDPKYAIALQGHAKDLLAQPSHPVFDLIDRDGLRRAAEVSAPQIHQASRRGLERTLDLAIWLDLYKPEVKPA</sequence>
<evidence type="ECO:0000256" key="1">
    <source>
        <dbReference type="ARBA" id="ARBA00005187"/>
    </source>
</evidence>
<evidence type="ECO:0000256" key="7">
    <source>
        <dbReference type="ARBA" id="ARBA00022962"/>
    </source>
</evidence>
<dbReference type="GO" id="GO:0005524">
    <property type="term" value="F:ATP binding"/>
    <property type="evidence" value="ECO:0007669"/>
    <property type="project" value="UniProtKB-KW"/>
</dbReference>
<comment type="pathway">
    <text evidence="1">Amino-acid biosynthesis; L-asparagine biosynthesis; L-asparagine from L-aspartate (L-Gln route): step 1/1.</text>
</comment>
<feature type="binding site" evidence="10">
    <location>
        <position position="261"/>
    </location>
    <ligand>
        <name>ATP</name>
        <dbReference type="ChEBI" id="CHEBI:30616"/>
    </ligand>
</feature>
<accession>A0AAU2V045</accession>
<keyword evidence="9" id="KW-0028">Amino-acid biosynthesis</keyword>
<dbReference type="InterPro" id="IPR014729">
    <property type="entry name" value="Rossmann-like_a/b/a_fold"/>
</dbReference>
<keyword evidence="5 10" id="KW-0067">ATP-binding</keyword>
<dbReference type="GO" id="GO:0004066">
    <property type="term" value="F:asparagine synthase (glutamine-hydrolyzing) activity"/>
    <property type="evidence" value="ECO:0007669"/>
    <property type="project" value="UniProtKB-EC"/>
</dbReference>
<feature type="domain" description="Glutamine amidotransferase type-2" evidence="12">
    <location>
        <begin position="2"/>
        <end position="214"/>
    </location>
</feature>
<comment type="similarity">
    <text evidence="2">Belongs to the asparagine synthetase family.</text>
</comment>
<dbReference type="PROSITE" id="PS51278">
    <property type="entry name" value="GATASE_TYPE_2"/>
    <property type="match status" value="1"/>
</dbReference>
<dbReference type="AlphaFoldDB" id="A0AAU2V045"/>
<keyword evidence="6 9" id="KW-0061">Asparagine biosynthesis</keyword>
<evidence type="ECO:0000259" key="12">
    <source>
        <dbReference type="PROSITE" id="PS51278"/>
    </source>
</evidence>
<dbReference type="CDD" id="cd01991">
    <property type="entry name" value="Asn_synthase_B_C"/>
    <property type="match status" value="1"/>
</dbReference>
<evidence type="ECO:0000256" key="2">
    <source>
        <dbReference type="ARBA" id="ARBA00005752"/>
    </source>
</evidence>
<comment type="catalytic activity">
    <reaction evidence="8">
        <text>L-aspartate + L-glutamine + ATP + H2O = L-asparagine + L-glutamate + AMP + diphosphate + H(+)</text>
        <dbReference type="Rhea" id="RHEA:12228"/>
        <dbReference type="ChEBI" id="CHEBI:15377"/>
        <dbReference type="ChEBI" id="CHEBI:15378"/>
        <dbReference type="ChEBI" id="CHEBI:29985"/>
        <dbReference type="ChEBI" id="CHEBI:29991"/>
        <dbReference type="ChEBI" id="CHEBI:30616"/>
        <dbReference type="ChEBI" id="CHEBI:33019"/>
        <dbReference type="ChEBI" id="CHEBI:58048"/>
        <dbReference type="ChEBI" id="CHEBI:58359"/>
        <dbReference type="ChEBI" id="CHEBI:456215"/>
        <dbReference type="EC" id="6.3.5.4"/>
    </reaction>
</comment>
<evidence type="ECO:0000256" key="3">
    <source>
        <dbReference type="ARBA" id="ARBA00012737"/>
    </source>
</evidence>
<dbReference type="InterPro" id="IPR051786">
    <property type="entry name" value="ASN_synthetase/amidase"/>
</dbReference>
<dbReference type="NCBIfam" id="TIGR01536">
    <property type="entry name" value="asn_synth_AEB"/>
    <property type="match status" value="1"/>
</dbReference>
<reference evidence="13" key="1">
    <citation type="submission" date="2022-10" db="EMBL/GenBank/DDBJ databases">
        <title>The complete genomes of actinobacterial strains from the NBC collection.</title>
        <authorList>
            <person name="Joergensen T.S."/>
            <person name="Alvarez Arevalo M."/>
            <person name="Sterndorff E.B."/>
            <person name="Faurdal D."/>
            <person name="Vuksanovic O."/>
            <person name="Mourched A.-S."/>
            <person name="Charusanti P."/>
            <person name="Shaw S."/>
            <person name="Blin K."/>
            <person name="Weber T."/>
        </authorList>
    </citation>
    <scope>NUCLEOTIDE SEQUENCE</scope>
    <source>
        <strain evidence="13">NBC_00003</strain>
    </source>
</reference>
<evidence type="ECO:0000256" key="6">
    <source>
        <dbReference type="ARBA" id="ARBA00022888"/>
    </source>
</evidence>
<dbReference type="GO" id="GO:0005829">
    <property type="term" value="C:cytosol"/>
    <property type="evidence" value="ECO:0007669"/>
    <property type="project" value="TreeGrafter"/>
</dbReference>
<evidence type="ECO:0000256" key="11">
    <source>
        <dbReference type="PIRSR" id="PIRSR001589-3"/>
    </source>
</evidence>
<evidence type="ECO:0000256" key="9">
    <source>
        <dbReference type="PIRSR" id="PIRSR001589-1"/>
    </source>
</evidence>
<dbReference type="EMBL" id="CP108318">
    <property type="protein sequence ID" value="WTW60771.1"/>
    <property type="molecule type" value="Genomic_DNA"/>
</dbReference>
<keyword evidence="4 10" id="KW-0547">Nucleotide-binding</keyword>
<dbReference type="EC" id="6.3.5.4" evidence="3"/>
<feature type="binding site" evidence="10">
    <location>
        <position position="102"/>
    </location>
    <ligand>
        <name>L-glutamine</name>
        <dbReference type="ChEBI" id="CHEBI:58359"/>
    </ligand>
</feature>
<feature type="binding site" evidence="10">
    <location>
        <position position="291"/>
    </location>
    <ligand>
        <name>ATP</name>
        <dbReference type="ChEBI" id="CHEBI:30616"/>
    </ligand>
</feature>
<name>A0AAU2V045_9ACTN</name>
<evidence type="ECO:0000256" key="4">
    <source>
        <dbReference type="ARBA" id="ARBA00022741"/>
    </source>
</evidence>
<feature type="active site" description="For GATase activity" evidence="9">
    <location>
        <position position="2"/>
    </location>
</feature>
<proteinExistence type="inferred from homology"/>
<gene>
    <name evidence="13" type="primary">asnB</name>
    <name evidence="13" type="ORF">OG549_08995</name>
</gene>
<dbReference type="InterPro" id="IPR006426">
    <property type="entry name" value="Asn_synth_AEB"/>
</dbReference>
<dbReference type="PANTHER" id="PTHR43284">
    <property type="entry name" value="ASPARAGINE SYNTHETASE (GLUTAMINE-HYDROLYZING)"/>
    <property type="match status" value="1"/>
</dbReference>
<dbReference type="InterPro" id="IPR033738">
    <property type="entry name" value="AsnB_N"/>
</dbReference>
<dbReference type="Pfam" id="PF00733">
    <property type="entry name" value="Asn_synthase"/>
    <property type="match status" value="1"/>
</dbReference>
<keyword evidence="7 9" id="KW-0315">Glutamine amidotransferase</keyword>
<dbReference type="Gene3D" id="3.40.50.620">
    <property type="entry name" value="HUPs"/>
    <property type="match status" value="1"/>
</dbReference>
<dbReference type="PIRSF" id="PIRSF001589">
    <property type="entry name" value="Asn_synthetase_glu-h"/>
    <property type="match status" value="1"/>
</dbReference>
<evidence type="ECO:0000256" key="5">
    <source>
        <dbReference type="ARBA" id="ARBA00022840"/>
    </source>
</evidence>
<dbReference type="GO" id="GO:0006529">
    <property type="term" value="P:asparagine biosynthetic process"/>
    <property type="evidence" value="ECO:0007669"/>
    <property type="project" value="UniProtKB-KW"/>
</dbReference>